<accession>A0A4C1TX90</accession>
<protein>
    <submittedName>
        <fullName evidence="1">Uncharacterized protein</fullName>
    </submittedName>
</protein>
<name>A0A4C1TX90_EUMVA</name>
<evidence type="ECO:0000313" key="2">
    <source>
        <dbReference type="Proteomes" id="UP000299102"/>
    </source>
</evidence>
<gene>
    <name evidence="1" type="ORF">EVAR_14422_1</name>
</gene>
<reference evidence="1 2" key="1">
    <citation type="journal article" date="2019" name="Commun. Biol.">
        <title>The bagworm genome reveals a unique fibroin gene that provides high tensile strength.</title>
        <authorList>
            <person name="Kono N."/>
            <person name="Nakamura H."/>
            <person name="Ohtoshi R."/>
            <person name="Tomita M."/>
            <person name="Numata K."/>
            <person name="Arakawa K."/>
        </authorList>
    </citation>
    <scope>NUCLEOTIDE SEQUENCE [LARGE SCALE GENOMIC DNA]</scope>
</reference>
<dbReference type="OrthoDB" id="6141723at2759"/>
<sequence length="92" mass="11003">MERNTQARWVTRLNPEYQQSKLERNTQARWVTRLNPEYLQSKLERNTQARWTTILKRFANRQTDPRGQTFPRPNFKVAESMGAGIIRAHECE</sequence>
<organism evidence="1 2">
    <name type="scientific">Eumeta variegata</name>
    <name type="common">Bagworm moth</name>
    <name type="synonym">Eumeta japonica</name>
    <dbReference type="NCBI Taxonomy" id="151549"/>
    <lineage>
        <taxon>Eukaryota</taxon>
        <taxon>Metazoa</taxon>
        <taxon>Ecdysozoa</taxon>
        <taxon>Arthropoda</taxon>
        <taxon>Hexapoda</taxon>
        <taxon>Insecta</taxon>
        <taxon>Pterygota</taxon>
        <taxon>Neoptera</taxon>
        <taxon>Endopterygota</taxon>
        <taxon>Lepidoptera</taxon>
        <taxon>Glossata</taxon>
        <taxon>Ditrysia</taxon>
        <taxon>Tineoidea</taxon>
        <taxon>Psychidae</taxon>
        <taxon>Oiketicinae</taxon>
        <taxon>Eumeta</taxon>
    </lineage>
</organism>
<evidence type="ECO:0000313" key="1">
    <source>
        <dbReference type="EMBL" id="GBP18652.1"/>
    </source>
</evidence>
<dbReference type="AlphaFoldDB" id="A0A4C1TX90"/>
<comment type="caution">
    <text evidence="1">The sequence shown here is derived from an EMBL/GenBank/DDBJ whole genome shotgun (WGS) entry which is preliminary data.</text>
</comment>
<proteinExistence type="predicted"/>
<dbReference type="EMBL" id="BGZK01000099">
    <property type="protein sequence ID" value="GBP18652.1"/>
    <property type="molecule type" value="Genomic_DNA"/>
</dbReference>
<keyword evidence="2" id="KW-1185">Reference proteome</keyword>
<dbReference type="Proteomes" id="UP000299102">
    <property type="component" value="Unassembled WGS sequence"/>
</dbReference>